<evidence type="ECO:0000313" key="5">
    <source>
        <dbReference type="Proteomes" id="UP000034491"/>
    </source>
</evidence>
<dbReference type="Proteomes" id="UP000034491">
    <property type="component" value="Unassembled WGS sequence"/>
</dbReference>
<dbReference type="SUPFAM" id="SSF53850">
    <property type="entry name" value="Periplasmic binding protein-like II"/>
    <property type="match status" value="1"/>
</dbReference>
<dbReference type="PANTHER" id="PTHR35936">
    <property type="entry name" value="MEMBRANE-BOUND LYTIC MUREIN TRANSGLYCOSYLASE F"/>
    <property type="match status" value="1"/>
</dbReference>
<evidence type="ECO:0000259" key="3">
    <source>
        <dbReference type="Pfam" id="PF00497"/>
    </source>
</evidence>
<protein>
    <recommendedName>
        <fullName evidence="3">Solute-binding protein family 3/N-terminal domain-containing protein</fullName>
    </recommendedName>
</protein>
<dbReference type="PANTHER" id="PTHR35936:SF25">
    <property type="entry name" value="ABC TRANSPORTER SUBSTRATE-BINDING PROTEIN"/>
    <property type="match status" value="1"/>
</dbReference>
<comment type="caution">
    <text evidence="4">The sequence shown here is derived from an EMBL/GenBank/DDBJ whole genome shotgun (WGS) entry which is preliminary data.</text>
</comment>
<feature type="chain" id="PRO_5005640655" description="Solute-binding protein family 3/N-terminal domain-containing protein" evidence="2">
    <location>
        <begin position="23"/>
        <end position="257"/>
    </location>
</feature>
<feature type="signal peptide" evidence="2">
    <location>
        <begin position="1"/>
        <end position="22"/>
    </location>
</feature>
<dbReference type="AlphaFoldDB" id="A0A0M2RB84"/>
<reference evidence="4 5" key="1">
    <citation type="submission" date="2015-03" db="EMBL/GenBank/DDBJ databases">
        <title>Genome sequence of Kiloniella sp. P1-1, isolated from the gut microflora of Pacific white shrimp, Penaeus vannamei.</title>
        <authorList>
            <person name="Shao Z."/>
            <person name="Wang L."/>
            <person name="Li X."/>
        </authorList>
    </citation>
    <scope>NUCLEOTIDE SEQUENCE [LARGE SCALE GENOMIC DNA]</scope>
    <source>
        <strain evidence="4 5">P1-1</strain>
    </source>
</reference>
<feature type="domain" description="Solute-binding protein family 3/N-terminal" evidence="3">
    <location>
        <begin position="32"/>
        <end position="250"/>
    </location>
</feature>
<dbReference type="EMBL" id="LANI01000009">
    <property type="protein sequence ID" value="KKJ76883.1"/>
    <property type="molecule type" value="Genomic_DNA"/>
</dbReference>
<evidence type="ECO:0000313" key="4">
    <source>
        <dbReference type="EMBL" id="KKJ76883.1"/>
    </source>
</evidence>
<dbReference type="STRING" id="1549748.WH95_10675"/>
<keyword evidence="5" id="KW-1185">Reference proteome</keyword>
<keyword evidence="1 2" id="KW-0732">Signal</keyword>
<organism evidence="4 5">
    <name type="scientific">Kiloniella litopenaei</name>
    <dbReference type="NCBI Taxonomy" id="1549748"/>
    <lineage>
        <taxon>Bacteria</taxon>
        <taxon>Pseudomonadati</taxon>
        <taxon>Pseudomonadota</taxon>
        <taxon>Alphaproteobacteria</taxon>
        <taxon>Rhodospirillales</taxon>
        <taxon>Kiloniellaceae</taxon>
        <taxon>Kiloniella</taxon>
    </lineage>
</organism>
<accession>A0A0M2RB84</accession>
<evidence type="ECO:0000256" key="2">
    <source>
        <dbReference type="SAM" id="SignalP"/>
    </source>
</evidence>
<dbReference type="InterPro" id="IPR001638">
    <property type="entry name" value="Solute-binding_3/MltF_N"/>
</dbReference>
<name>A0A0M2RB84_9PROT</name>
<evidence type="ECO:0000256" key="1">
    <source>
        <dbReference type="ARBA" id="ARBA00022729"/>
    </source>
</evidence>
<sequence length="257" mass="28633">MRFLLFLFVLFHSCFSAITAFAKEVKLVTGFDYAPYASPSSPSGGVITEIVTTVFSEMGYRVSLGYYPWNRALKRVDRLNSDATFPFAYTDDRAEKFLYSDPVHHMKLSVFQNSGSQNHYSSPNDLIGLTGCEPLGYKTEIELVDLIKAKKINRFRAESVEDCLQGVASGRADFVVLSPSVAWVAANKLWKDNAKDIISESKVPLKTSTEHLVISKKHPNGQGLITEFNATFLKLKAKGVIQGIWTRHLGKDSPPVM</sequence>
<gene>
    <name evidence="4" type="ORF">WH95_10675</name>
</gene>
<dbReference type="Pfam" id="PF00497">
    <property type="entry name" value="SBP_bac_3"/>
    <property type="match status" value="1"/>
</dbReference>
<proteinExistence type="predicted"/>
<dbReference type="Gene3D" id="3.40.190.10">
    <property type="entry name" value="Periplasmic binding protein-like II"/>
    <property type="match status" value="2"/>
</dbReference>